<keyword evidence="3" id="KW-1185">Reference proteome</keyword>
<gene>
    <name evidence="2" type="ORF">EGT74_17340</name>
</gene>
<dbReference type="OrthoDB" id="648917at2"/>
<name>A0A3N4PLX5_9BACT</name>
<sequence>MNQQQLEQYLQQLRSMGLTEDAIAMYRQQMEQAMQFSANLGNQFNQFASMFGSQQGLHDAVNAVRLNEAATLSTGEQWAVACGADVAFANGQYLNDLATGLDKSTCRQLLSDWWDIDGTEELQERIAILKESGSRVEYDIIWQALNTVSIKESKAFLREYVADAGLDEETVLDHMRNTRDALELFAEKQLLEPGLQPEMLIWDFARIINLSRGGFDAGYLTREQALEHIMFCVPAIQRVYTSWKHLSISYQFARCVWNGVDEEEAEEFLQNMEVLLTDPKSPWMTLPWK</sequence>
<evidence type="ECO:0000259" key="1">
    <source>
        <dbReference type="Pfam" id="PF06889"/>
    </source>
</evidence>
<accession>A0A3N4PLX5</accession>
<dbReference type="InterPro" id="IPR009677">
    <property type="entry name" value="DUF1266"/>
</dbReference>
<dbReference type="RefSeq" id="WP_123847789.1">
    <property type="nucleotide sequence ID" value="NZ_RPDH01000002.1"/>
</dbReference>
<protein>
    <submittedName>
        <fullName evidence="2">DUF1266 domain-containing protein</fullName>
    </submittedName>
</protein>
<dbReference type="Pfam" id="PF06889">
    <property type="entry name" value="DUF1266"/>
    <property type="match status" value="1"/>
</dbReference>
<dbReference type="AlphaFoldDB" id="A0A3N4PLX5"/>
<comment type="caution">
    <text evidence="2">The sequence shown here is derived from an EMBL/GenBank/DDBJ whole genome shotgun (WGS) entry which is preliminary data.</text>
</comment>
<evidence type="ECO:0000313" key="2">
    <source>
        <dbReference type="EMBL" id="RPE08795.1"/>
    </source>
</evidence>
<proteinExistence type="predicted"/>
<dbReference type="EMBL" id="RPDH01000002">
    <property type="protein sequence ID" value="RPE08795.1"/>
    <property type="molecule type" value="Genomic_DNA"/>
</dbReference>
<organism evidence="2 3">
    <name type="scientific">Chitinophaga lutea</name>
    <dbReference type="NCBI Taxonomy" id="2488634"/>
    <lineage>
        <taxon>Bacteria</taxon>
        <taxon>Pseudomonadati</taxon>
        <taxon>Bacteroidota</taxon>
        <taxon>Chitinophagia</taxon>
        <taxon>Chitinophagales</taxon>
        <taxon>Chitinophagaceae</taxon>
        <taxon>Chitinophaga</taxon>
    </lineage>
</organism>
<reference evidence="2 3" key="1">
    <citation type="submission" date="2018-11" db="EMBL/GenBank/DDBJ databases">
        <title>Chitinophaga lutea sp.nov., isolate from arsenic contaminated soil.</title>
        <authorList>
            <person name="Zong Y."/>
        </authorList>
    </citation>
    <scope>NUCLEOTIDE SEQUENCE [LARGE SCALE GENOMIC DNA]</scope>
    <source>
        <strain evidence="2 3">ZY74</strain>
    </source>
</reference>
<dbReference type="Proteomes" id="UP000278351">
    <property type="component" value="Unassembled WGS sequence"/>
</dbReference>
<feature type="domain" description="DUF1266" evidence="1">
    <location>
        <begin position="110"/>
        <end position="288"/>
    </location>
</feature>
<evidence type="ECO:0000313" key="3">
    <source>
        <dbReference type="Proteomes" id="UP000278351"/>
    </source>
</evidence>